<dbReference type="SUPFAM" id="SSF52540">
    <property type="entry name" value="P-loop containing nucleoside triphosphate hydrolases"/>
    <property type="match status" value="1"/>
</dbReference>
<keyword evidence="6" id="KW-0067">ATP-binding</keyword>
<gene>
    <name evidence="12" type="ORF">HMPREF9709_00624</name>
</gene>
<dbReference type="HOGENOM" id="CLU_000604_84_9_9"/>
<dbReference type="InterPro" id="IPR003593">
    <property type="entry name" value="AAA+_ATPase"/>
</dbReference>
<dbReference type="CDD" id="cd03254">
    <property type="entry name" value="ABCC_Glucan_exporter_like"/>
    <property type="match status" value="1"/>
</dbReference>
<feature type="transmembrane region" description="Helical" evidence="9">
    <location>
        <begin position="148"/>
        <end position="166"/>
    </location>
</feature>
<dbReference type="Gene3D" id="1.20.1560.10">
    <property type="entry name" value="ABC transporter type 1, transmembrane domain"/>
    <property type="match status" value="1"/>
</dbReference>
<dbReference type="SUPFAM" id="SSF90123">
    <property type="entry name" value="ABC transporter transmembrane region"/>
    <property type="match status" value="1"/>
</dbReference>
<evidence type="ECO:0000256" key="6">
    <source>
        <dbReference type="ARBA" id="ARBA00022840"/>
    </source>
</evidence>
<feature type="domain" description="ABC transporter" evidence="10">
    <location>
        <begin position="349"/>
        <end position="583"/>
    </location>
</feature>
<organism evidence="12 13">
    <name type="scientific">Helcococcus kunzii ATCC 51366</name>
    <dbReference type="NCBI Taxonomy" id="883114"/>
    <lineage>
        <taxon>Bacteria</taxon>
        <taxon>Bacillati</taxon>
        <taxon>Bacillota</taxon>
        <taxon>Tissierellia</taxon>
        <taxon>Tissierellales</taxon>
        <taxon>Peptoniphilaceae</taxon>
        <taxon>Helcococcus</taxon>
    </lineage>
</organism>
<evidence type="ECO:0000259" key="11">
    <source>
        <dbReference type="PROSITE" id="PS50929"/>
    </source>
</evidence>
<name>H3NMR3_9FIRM</name>
<evidence type="ECO:0000256" key="8">
    <source>
        <dbReference type="ARBA" id="ARBA00023136"/>
    </source>
</evidence>
<dbReference type="CDD" id="cd18547">
    <property type="entry name" value="ABC_6TM_Tm288_like"/>
    <property type="match status" value="1"/>
</dbReference>
<evidence type="ECO:0000256" key="2">
    <source>
        <dbReference type="ARBA" id="ARBA00022448"/>
    </source>
</evidence>
<evidence type="ECO:0000256" key="3">
    <source>
        <dbReference type="ARBA" id="ARBA00022475"/>
    </source>
</evidence>
<comment type="subcellular location">
    <subcellularLocation>
        <location evidence="1">Cell membrane</location>
        <topology evidence="1">Multi-pass membrane protein</topology>
    </subcellularLocation>
</comment>
<dbReference type="GO" id="GO:0005886">
    <property type="term" value="C:plasma membrane"/>
    <property type="evidence" value="ECO:0007669"/>
    <property type="project" value="UniProtKB-SubCell"/>
</dbReference>
<dbReference type="GO" id="GO:0005524">
    <property type="term" value="F:ATP binding"/>
    <property type="evidence" value="ECO:0007669"/>
    <property type="project" value="UniProtKB-KW"/>
</dbReference>
<evidence type="ECO:0000313" key="12">
    <source>
        <dbReference type="EMBL" id="EHR34654.1"/>
    </source>
</evidence>
<dbReference type="InterPro" id="IPR017871">
    <property type="entry name" value="ABC_transporter-like_CS"/>
</dbReference>
<dbReference type="STRING" id="883114.HMPREF9709_00624"/>
<dbReference type="OrthoDB" id="9762778at2"/>
<keyword evidence="7 9" id="KW-1133">Transmembrane helix</keyword>
<dbReference type="Gene3D" id="3.40.50.300">
    <property type="entry name" value="P-loop containing nucleotide triphosphate hydrolases"/>
    <property type="match status" value="1"/>
</dbReference>
<evidence type="ECO:0000256" key="7">
    <source>
        <dbReference type="ARBA" id="ARBA00022989"/>
    </source>
</evidence>
<keyword evidence="8 9" id="KW-0472">Membrane</keyword>
<proteinExistence type="predicted"/>
<dbReference type="eggNOG" id="COG1132">
    <property type="taxonomic scope" value="Bacteria"/>
</dbReference>
<keyword evidence="3" id="KW-1003">Cell membrane</keyword>
<dbReference type="EMBL" id="AGEI01000019">
    <property type="protein sequence ID" value="EHR34654.1"/>
    <property type="molecule type" value="Genomic_DNA"/>
</dbReference>
<dbReference type="PROSITE" id="PS50929">
    <property type="entry name" value="ABC_TM1F"/>
    <property type="match status" value="1"/>
</dbReference>
<dbReference type="GO" id="GO:0016887">
    <property type="term" value="F:ATP hydrolysis activity"/>
    <property type="evidence" value="ECO:0007669"/>
    <property type="project" value="InterPro"/>
</dbReference>
<keyword evidence="13" id="KW-1185">Reference proteome</keyword>
<feature type="transmembrane region" description="Helical" evidence="9">
    <location>
        <begin position="268"/>
        <end position="295"/>
    </location>
</feature>
<keyword evidence="2" id="KW-0813">Transport</keyword>
<dbReference type="InterPro" id="IPR027417">
    <property type="entry name" value="P-loop_NTPase"/>
</dbReference>
<accession>H3NMR3</accession>
<protein>
    <recommendedName>
        <fullName evidence="14">ABC transporter ATP-binding protein</fullName>
    </recommendedName>
</protein>
<dbReference type="PANTHER" id="PTHR43394">
    <property type="entry name" value="ATP-DEPENDENT PERMEASE MDL1, MITOCHONDRIAL"/>
    <property type="match status" value="1"/>
</dbReference>
<dbReference type="GO" id="GO:0015421">
    <property type="term" value="F:ABC-type oligopeptide transporter activity"/>
    <property type="evidence" value="ECO:0007669"/>
    <property type="project" value="TreeGrafter"/>
</dbReference>
<sequence length="589" mass="66886">MEKKKEKVNKKDYLKITKKLLKYVLREWKLFLLTLVLVISSNILILWGPRLSGAAIDSIANTPIDFDKTKLNIFLMLLAYLGSSLLTYISTRVMIRVSENVIVKMRQDTFDKIVDLPIKYIDEHQTGDLVSRISYDLDVVNQVISNNVVSIIASIITVVGSFYMMLTISPNMTIIFLLIIPITTLFTVYRVKKTRPLFAKRSKKLGEMNGYVEEMLNGQKTIQAYEKENFFSSEFRNINDESIDAYYKADYQASINFPTMMLITNLSIGIVSIFGSLMYLSGNLTLGFLSSFVMYSRQFSFPINQIAGVVAEVQSAYSAANRVFTLLEQDNEKPDAADAIELKDIKGKVEFKNVSFGYNDDKMVIKDFNYVAKPGTLTAIVGHTGAGKTTLINLLMRFYDPQEGDILIDDISYKKIKRKSQRAGFSMVLQDTWLFNGTIKDNITYGRPDASMEEVKRAARAAHIDHFIELQEDGYNTILDEEAANLSQGQKQLLTIARAMLLNSSMLILDEATSNVDSRTEIQIQDAMNKLMENKTSFVIAHRLSTIKNADMILLMKNGEIIERGTHEELLNNKGEYYNLYNSQFIKSE</sequence>
<dbReference type="RefSeq" id="WP_005397887.1">
    <property type="nucleotide sequence ID" value="NZ_JH601088.1"/>
</dbReference>
<dbReference type="InterPro" id="IPR039421">
    <property type="entry name" value="Type_1_exporter"/>
</dbReference>
<dbReference type="PROSITE" id="PS50893">
    <property type="entry name" value="ABC_TRANSPORTER_2"/>
    <property type="match status" value="1"/>
</dbReference>
<dbReference type="SMART" id="SM00382">
    <property type="entry name" value="AAA"/>
    <property type="match status" value="1"/>
</dbReference>
<dbReference type="Proteomes" id="UP000004191">
    <property type="component" value="Unassembled WGS sequence"/>
</dbReference>
<keyword evidence="4 9" id="KW-0812">Transmembrane</keyword>
<feature type="transmembrane region" description="Helical" evidence="9">
    <location>
        <begin position="28"/>
        <end position="48"/>
    </location>
</feature>
<dbReference type="FunFam" id="1.20.1560.10:FF:000011">
    <property type="entry name" value="Multidrug ABC transporter ATP-binding protein"/>
    <property type="match status" value="1"/>
</dbReference>
<feature type="transmembrane region" description="Helical" evidence="9">
    <location>
        <begin position="73"/>
        <end position="95"/>
    </location>
</feature>
<evidence type="ECO:0000313" key="13">
    <source>
        <dbReference type="Proteomes" id="UP000004191"/>
    </source>
</evidence>
<evidence type="ECO:0008006" key="14">
    <source>
        <dbReference type="Google" id="ProtNLM"/>
    </source>
</evidence>
<dbReference type="FunFam" id="3.40.50.300:FF:000287">
    <property type="entry name" value="Multidrug ABC transporter ATP-binding protein"/>
    <property type="match status" value="1"/>
</dbReference>
<evidence type="ECO:0000259" key="10">
    <source>
        <dbReference type="PROSITE" id="PS50893"/>
    </source>
</evidence>
<keyword evidence="5" id="KW-0547">Nucleotide-binding</keyword>
<dbReference type="Pfam" id="PF00005">
    <property type="entry name" value="ABC_tran"/>
    <property type="match status" value="1"/>
</dbReference>
<evidence type="ECO:0000256" key="9">
    <source>
        <dbReference type="SAM" id="Phobius"/>
    </source>
</evidence>
<comment type="caution">
    <text evidence="12">The sequence shown here is derived from an EMBL/GenBank/DDBJ whole genome shotgun (WGS) entry which is preliminary data.</text>
</comment>
<dbReference type="InterPro" id="IPR003439">
    <property type="entry name" value="ABC_transporter-like_ATP-bd"/>
</dbReference>
<feature type="domain" description="ABC transmembrane type-1" evidence="11">
    <location>
        <begin position="32"/>
        <end position="315"/>
    </location>
</feature>
<dbReference type="InterPro" id="IPR036640">
    <property type="entry name" value="ABC1_TM_sf"/>
</dbReference>
<reference evidence="12 13" key="1">
    <citation type="submission" date="2012-01" db="EMBL/GenBank/DDBJ databases">
        <title>The Genome Sequence of Helcococcus kunzii ATCC 51366.</title>
        <authorList>
            <consortium name="The Broad Institute Genome Sequencing Platform"/>
            <person name="Earl A."/>
            <person name="Ward D."/>
            <person name="Feldgarden M."/>
            <person name="Gevers D."/>
            <person name="Huys G."/>
            <person name="Young S.K."/>
            <person name="Zeng Q."/>
            <person name="Gargeya S."/>
            <person name="Fitzgerald M."/>
            <person name="Haas B."/>
            <person name="Abouelleil A."/>
            <person name="Alvarado L."/>
            <person name="Arachchi H.M."/>
            <person name="Berlin A."/>
            <person name="Chapman S.B."/>
            <person name="Gearin G."/>
            <person name="Goldberg J."/>
            <person name="Griggs A."/>
            <person name="Gujja S."/>
            <person name="Hansen M."/>
            <person name="Heiman D."/>
            <person name="Howarth C."/>
            <person name="Larimer J."/>
            <person name="Lui A."/>
            <person name="MacDonald P.J.P."/>
            <person name="McCowen C."/>
            <person name="Montmayeur A."/>
            <person name="Murphy C."/>
            <person name="Neiman D."/>
            <person name="Pearson M."/>
            <person name="Priest M."/>
            <person name="Roberts A."/>
            <person name="Saif S."/>
            <person name="Shea T."/>
            <person name="Sisk P."/>
            <person name="Stolte C."/>
            <person name="Sykes S."/>
            <person name="Wortman J."/>
            <person name="Nusbaum C."/>
            <person name="Birren B."/>
        </authorList>
    </citation>
    <scope>NUCLEOTIDE SEQUENCE [LARGE SCALE GENOMIC DNA]</scope>
    <source>
        <strain evidence="12 13">ATCC 51366</strain>
    </source>
</reference>
<dbReference type="AlphaFoldDB" id="H3NMR3"/>
<dbReference type="PANTHER" id="PTHR43394:SF1">
    <property type="entry name" value="ATP-BINDING CASSETTE SUB-FAMILY B MEMBER 10, MITOCHONDRIAL"/>
    <property type="match status" value="1"/>
</dbReference>
<dbReference type="PROSITE" id="PS00211">
    <property type="entry name" value="ABC_TRANSPORTER_1"/>
    <property type="match status" value="1"/>
</dbReference>
<dbReference type="PATRIC" id="fig|883114.3.peg.617"/>
<dbReference type="InterPro" id="IPR011527">
    <property type="entry name" value="ABC1_TM_dom"/>
</dbReference>
<evidence type="ECO:0000256" key="1">
    <source>
        <dbReference type="ARBA" id="ARBA00004651"/>
    </source>
</evidence>
<dbReference type="GeneID" id="96998629"/>
<evidence type="ECO:0000256" key="4">
    <source>
        <dbReference type="ARBA" id="ARBA00022692"/>
    </source>
</evidence>
<evidence type="ECO:0000256" key="5">
    <source>
        <dbReference type="ARBA" id="ARBA00022741"/>
    </source>
</evidence>
<feature type="transmembrane region" description="Helical" evidence="9">
    <location>
        <begin position="172"/>
        <end position="191"/>
    </location>
</feature>
<dbReference type="Pfam" id="PF00664">
    <property type="entry name" value="ABC_membrane"/>
    <property type="match status" value="1"/>
</dbReference>